<comment type="similarity">
    <text evidence="1">Belongs to the peptidase M20 family.</text>
</comment>
<keyword evidence="3" id="KW-0479">Metal-binding</keyword>
<dbReference type="GO" id="GO:0046872">
    <property type="term" value="F:metal ion binding"/>
    <property type="evidence" value="ECO:0007669"/>
    <property type="project" value="UniProtKB-KW"/>
</dbReference>
<dbReference type="Gene3D" id="3.40.630.10">
    <property type="entry name" value="Zn peptidases"/>
    <property type="match status" value="1"/>
</dbReference>
<dbReference type="InterPro" id="IPR017439">
    <property type="entry name" value="Amidohydrolase"/>
</dbReference>
<keyword evidence="6" id="KW-1185">Reference proteome</keyword>
<feature type="binding site" evidence="3">
    <location>
        <position position="122"/>
    </location>
    <ligand>
        <name>Mn(2+)</name>
        <dbReference type="ChEBI" id="CHEBI:29035"/>
        <label>2</label>
    </ligand>
</feature>
<dbReference type="NCBIfam" id="TIGR01891">
    <property type="entry name" value="amidohydrolases"/>
    <property type="match status" value="1"/>
</dbReference>
<dbReference type="SUPFAM" id="SSF53187">
    <property type="entry name" value="Zn-dependent exopeptidases"/>
    <property type="match status" value="1"/>
</dbReference>
<comment type="caution">
    <text evidence="5">The sequence shown here is derived from an EMBL/GenBank/DDBJ whole genome shotgun (WGS) entry which is preliminary data.</text>
</comment>
<dbReference type="RefSeq" id="WP_141818158.1">
    <property type="nucleotide sequence ID" value="NZ_BAAAIL010000003.1"/>
</dbReference>
<dbReference type="AlphaFoldDB" id="A0A543KNB2"/>
<dbReference type="Gene3D" id="3.30.70.360">
    <property type="match status" value="1"/>
</dbReference>
<feature type="binding site" evidence="3">
    <location>
        <position position="156"/>
    </location>
    <ligand>
        <name>Mn(2+)</name>
        <dbReference type="ChEBI" id="CHEBI:29035"/>
        <label>2</label>
    </ligand>
</feature>
<feature type="binding site" evidence="3">
    <location>
        <position position="183"/>
    </location>
    <ligand>
        <name>Mn(2+)</name>
        <dbReference type="ChEBI" id="CHEBI:29035"/>
        <label>2</label>
    </ligand>
</feature>
<dbReference type="InterPro" id="IPR036264">
    <property type="entry name" value="Bact_exopeptidase_dim_dom"/>
</dbReference>
<name>A0A543KNB2_9MICO</name>
<evidence type="ECO:0000313" key="5">
    <source>
        <dbReference type="EMBL" id="TQM96559.1"/>
    </source>
</evidence>
<dbReference type="InterPro" id="IPR002933">
    <property type="entry name" value="Peptidase_M20"/>
</dbReference>
<comment type="cofactor">
    <cofactor evidence="3">
        <name>Mn(2+)</name>
        <dbReference type="ChEBI" id="CHEBI:29035"/>
    </cofactor>
    <text evidence="3">The Mn(2+) ion enhances activity.</text>
</comment>
<dbReference type="PANTHER" id="PTHR11014:SF63">
    <property type="entry name" value="METALLOPEPTIDASE, PUTATIVE (AFU_ORTHOLOGUE AFUA_6G09600)-RELATED"/>
    <property type="match status" value="1"/>
</dbReference>
<dbReference type="PIRSF" id="PIRSF005962">
    <property type="entry name" value="Pept_M20D_amidohydro"/>
    <property type="match status" value="1"/>
</dbReference>
<accession>A0A543KNB2</accession>
<evidence type="ECO:0000256" key="2">
    <source>
        <dbReference type="ARBA" id="ARBA00022801"/>
    </source>
</evidence>
<dbReference type="GO" id="GO:0016787">
    <property type="term" value="F:hydrolase activity"/>
    <property type="evidence" value="ECO:0007669"/>
    <property type="project" value="UniProtKB-KW"/>
</dbReference>
<keyword evidence="2 5" id="KW-0378">Hydrolase</keyword>
<dbReference type="Proteomes" id="UP000315133">
    <property type="component" value="Unassembled WGS sequence"/>
</dbReference>
<dbReference type="SUPFAM" id="SSF55031">
    <property type="entry name" value="Bacterial exopeptidase dimerisation domain"/>
    <property type="match status" value="1"/>
</dbReference>
<keyword evidence="3" id="KW-0464">Manganese</keyword>
<dbReference type="Pfam" id="PF07687">
    <property type="entry name" value="M20_dimer"/>
    <property type="match status" value="1"/>
</dbReference>
<dbReference type="OrthoDB" id="9777385at2"/>
<evidence type="ECO:0000256" key="1">
    <source>
        <dbReference type="ARBA" id="ARBA00006153"/>
    </source>
</evidence>
<sequence length="423" mass="44710">MTTPTPAATVLSGLDTVRPWLEDLYRHLHAHPELSMDEHETAARVVSEVRAMAGGEELEIITGIAGTGVAVVVRGGEGPTVLLRADMDGLPVQEATGLDYASTVWTQNRQGESVPVMHACGHDTHVATLLAALRLMLERRDAWSGTLVAVFQPAEEQYNGAEAMVADGLVDRLPRPDVALGQHVLPGPAGSVQVAPGPIMASCDDFRITMRGRGGHGSTPHQTLDPVVMAASLVLRLQTIVSRQVDPRATAVVTVGRISGGTKTNIIPDTAVLEGTVRTYDAEVAATCLAAIERAARAEAAAWGAPEPDVETFDHLPVTDNDRGVTDRVRAALAAELGEDAVRVFEPESGSEDFGVLPDAWGVPYSYWGFGGFDAAEWAAAEEAGTTDDLPSNHSALFAPVLQPTLDTGVRAMVAAAMEWLGR</sequence>
<reference evidence="5 6" key="1">
    <citation type="submission" date="2019-06" db="EMBL/GenBank/DDBJ databases">
        <title>Sequencing the genomes of 1000 actinobacteria strains.</title>
        <authorList>
            <person name="Klenk H.-P."/>
        </authorList>
    </citation>
    <scope>NUCLEOTIDE SEQUENCE [LARGE SCALE GENOMIC DNA]</scope>
    <source>
        <strain evidence="5 6">DSM 12362</strain>
    </source>
</reference>
<evidence type="ECO:0000256" key="3">
    <source>
        <dbReference type="PIRSR" id="PIRSR005962-1"/>
    </source>
</evidence>
<dbReference type="Pfam" id="PF01546">
    <property type="entry name" value="Peptidase_M20"/>
    <property type="match status" value="1"/>
</dbReference>
<feature type="domain" description="Peptidase M20 dimerisation" evidence="4">
    <location>
        <begin position="206"/>
        <end position="302"/>
    </location>
</feature>
<feature type="binding site" evidence="3">
    <location>
        <position position="120"/>
    </location>
    <ligand>
        <name>Mn(2+)</name>
        <dbReference type="ChEBI" id="CHEBI:29035"/>
        <label>2</label>
    </ligand>
</feature>
<organism evidence="5 6">
    <name type="scientific">Ornithinimicrobium humiphilum</name>
    <dbReference type="NCBI Taxonomy" id="125288"/>
    <lineage>
        <taxon>Bacteria</taxon>
        <taxon>Bacillati</taxon>
        <taxon>Actinomycetota</taxon>
        <taxon>Actinomycetes</taxon>
        <taxon>Micrococcales</taxon>
        <taxon>Ornithinimicrobiaceae</taxon>
        <taxon>Ornithinimicrobium</taxon>
    </lineage>
</organism>
<gene>
    <name evidence="5" type="ORF">FB476_1428</name>
</gene>
<protein>
    <submittedName>
        <fullName evidence="5">Hippurate hydrolase</fullName>
    </submittedName>
</protein>
<dbReference type="FunFam" id="3.30.70.360:FF:000014">
    <property type="entry name" value="N-acyl-L-amino acid amidohydrolase"/>
    <property type="match status" value="1"/>
</dbReference>
<dbReference type="PANTHER" id="PTHR11014">
    <property type="entry name" value="PEPTIDASE M20 FAMILY MEMBER"/>
    <property type="match status" value="1"/>
</dbReference>
<evidence type="ECO:0000259" key="4">
    <source>
        <dbReference type="Pfam" id="PF07687"/>
    </source>
</evidence>
<proteinExistence type="inferred from homology"/>
<evidence type="ECO:0000313" key="6">
    <source>
        <dbReference type="Proteomes" id="UP000315133"/>
    </source>
</evidence>
<dbReference type="EMBL" id="VFPU01000001">
    <property type="protein sequence ID" value="TQM96559.1"/>
    <property type="molecule type" value="Genomic_DNA"/>
</dbReference>
<dbReference type="InterPro" id="IPR011650">
    <property type="entry name" value="Peptidase_M20_dimer"/>
</dbReference>